<evidence type="ECO:0000256" key="4">
    <source>
        <dbReference type="ARBA" id="ARBA00022989"/>
    </source>
</evidence>
<feature type="transmembrane region" description="Helical" evidence="6">
    <location>
        <begin position="85"/>
        <end position="103"/>
    </location>
</feature>
<dbReference type="InterPro" id="IPR022791">
    <property type="entry name" value="L-PG_synthase/AglD"/>
</dbReference>
<comment type="caution">
    <text evidence="7">The sequence shown here is derived from an EMBL/GenBank/DDBJ whole genome shotgun (WGS) entry which is preliminary data.</text>
</comment>
<proteinExistence type="predicted"/>
<name>A0A101I365_UNCT6</name>
<feature type="transmembrane region" description="Helical" evidence="6">
    <location>
        <begin position="181"/>
        <end position="201"/>
    </location>
</feature>
<feature type="transmembrane region" description="Helical" evidence="6">
    <location>
        <begin position="60"/>
        <end position="78"/>
    </location>
</feature>
<evidence type="ECO:0000256" key="1">
    <source>
        <dbReference type="ARBA" id="ARBA00004651"/>
    </source>
</evidence>
<feature type="transmembrane region" description="Helical" evidence="6">
    <location>
        <begin position="222"/>
        <end position="243"/>
    </location>
</feature>
<keyword evidence="2" id="KW-1003">Cell membrane</keyword>
<feature type="transmembrane region" description="Helical" evidence="6">
    <location>
        <begin position="146"/>
        <end position="169"/>
    </location>
</feature>
<keyword evidence="3 6" id="KW-0812">Transmembrane</keyword>
<dbReference type="PANTHER" id="PTHR40277:SF1">
    <property type="entry name" value="BLL5419 PROTEIN"/>
    <property type="match status" value="1"/>
</dbReference>
<evidence type="ECO:0000256" key="5">
    <source>
        <dbReference type="ARBA" id="ARBA00023136"/>
    </source>
</evidence>
<protein>
    <recommendedName>
        <fullName evidence="9">Lysylphosphatidylglycerol synthetase/UPF0104</fullName>
    </recommendedName>
</protein>
<evidence type="ECO:0000256" key="2">
    <source>
        <dbReference type="ARBA" id="ARBA00022475"/>
    </source>
</evidence>
<keyword evidence="5 6" id="KW-0472">Membrane</keyword>
<dbReference type="Proteomes" id="UP000053467">
    <property type="component" value="Unassembled WGS sequence"/>
</dbReference>
<dbReference type="PANTHER" id="PTHR40277">
    <property type="entry name" value="BLL5419 PROTEIN"/>
    <property type="match status" value="1"/>
</dbReference>
<keyword evidence="4 6" id="KW-1133">Transmembrane helix</keyword>
<evidence type="ECO:0000256" key="3">
    <source>
        <dbReference type="ARBA" id="ARBA00022692"/>
    </source>
</evidence>
<comment type="subcellular location">
    <subcellularLocation>
        <location evidence="1">Cell membrane</location>
        <topology evidence="1">Multi-pass membrane protein</topology>
    </subcellularLocation>
</comment>
<sequence>MKLYNFNVSIWRAFRIYNIAFFFNNFLPSTIGMDFIRGAYIVSDEKRIADVISSIIIERWIGLLGIIVYISITPLIFFKYGVTKYFLYVSIIGILASVIFITVIISDKVFNFFIFLFSKIKILKIGEKINSLMNSLRIIKHRKSDLVYNLFLSIMIQVVFVVTNHLIVISQGLSVKLIDEIIYVPFISIISMIPITINGLGLREWAYINFFKLTTKEEIVSLSLTFFLVSVLYSIVGGFLFIFDKRNITKENK</sequence>
<feature type="transmembrane region" description="Helical" evidence="6">
    <location>
        <begin position="21"/>
        <end position="40"/>
    </location>
</feature>
<dbReference type="GO" id="GO:0005886">
    <property type="term" value="C:plasma membrane"/>
    <property type="evidence" value="ECO:0007669"/>
    <property type="project" value="UniProtKB-SubCell"/>
</dbReference>
<organism evidence="7 8">
    <name type="scientific">candidate division TA06 bacterium 34_109</name>
    <dbReference type="NCBI Taxonomy" id="1635277"/>
    <lineage>
        <taxon>Bacteria</taxon>
        <taxon>Bacteria division TA06</taxon>
    </lineage>
</organism>
<dbReference type="Pfam" id="PF03706">
    <property type="entry name" value="LPG_synthase_TM"/>
    <property type="match status" value="1"/>
</dbReference>
<gene>
    <name evidence="7" type="ORF">XE03_0334</name>
</gene>
<reference evidence="8" key="1">
    <citation type="journal article" date="2015" name="MBio">
        <title>Genome-Resolved Metagenomic Analysis Reveals Roles for Candidate Phyla and Other Microbial Community Members in Biogeochemical Transformations in Oil Reservoirs.</title>
        <authorList>
            <person name="Hu P."/>
            <person name="Tom L."/>
            <person name="Singh A."/>
            <person name="Thomas B.C."/>
            <person name="Baker B.J."/>
            <person name="Piceno Y.M."/>
            <person name="Andersen G.L."/>
            <person name="Banfield J.F."/>
        </authorList>
    </citation>
    <scope>NUCLEOTIDE SEQUENCE [LARGE SCALE GENOMIC DNA]</scope>
</reference>
<dbReference type="EMBL" id="LGGX01000002">
    <property type="protein sequence ID" value="KUK87815.1"/>
    <property type="molecule type" value="Genomic_DNA"/>
</dbReference>
<evidence type="ECO:0008006" key="9">
    <source>
        <dbReference type="Google" id="ProtNLM"/>
    </source>
</evidence>
<dbReference type="AlphaFoldDB" id="A0A101I365"/>
<evidence type="ECO:0000256" key="6">
    <source>
        <dbReference type="SAM" id="Phobius"/>
    </source>
</evidence>
<evidence type="ECO:0000313" key="8">
    <source>
        <dbReference type="Proteomes" id="UP000053467"/>
    </source>
</evidence>
<accession>A0A101I365</accession>
<evidence type="ECO:0000313" key="7">
    <source>
        <dbReference type="EMBL" id="KUK87815.1"/>
    </source>
</evidence>